<dbReference type="RefSeq" id="WP_343334892.1">
    <property type="nucleotide sequence ID" value="NZ_JAPOHD010000060.1"/>
</dbReference>
<organism evidence="3 4">
    <name type="scientific">Draconibacterium aestuarii</name>
    <dbReference type="NCBI Taxonomy" id="2998507"/>
    <lineage>
        <taxon>Bacteria</taxon>
        <taxon>Pseudomonadati</taxon>
        <taxon>Bacteroidota</taxon>
        <taxon>Bacteroidia</taxon>
        <taxon>Marinilabiliales</taxon>
        <taxon>Prolixibacteraceae</taxon>
        <taxon>Draconibacterium</taxon>
    </lineage>
</organism>
<dbReference type="Pfam" id="PF00303">
    <property type="entry name" value="Thymidylat_synt"/>
    <property type="match status" value="1"/>
</dbReference>
<accession>A0A9X3FA89</accession>
<gene>
    <name evidence="3" type="ORF">OU798_19615</name>
</gene>
<dbReference type="InterPro" id="IPR036926">
    <property type="entry name" value="Thymidate_synth/dCMP_Mease_sf"/>
</dbReference>
<dbReference type="AlphaFoldDB" id="A0A9X3FA89"/>
<comment type="caution">
    <text evidence="3">The sequence shown here is derived from an EMBL/GenBank/DDBJ whole genome shotgun (WGS) entry which is preliminary data.</text>
</comment>
<evidence type="ECO:0000259" key="2">
    <source>
        <dbReference type="Pfam" id="PF00303"/>
    </source>
</evidence>
<dbReference type="Gene3D" id="3.30.572.10">
    <property type="entry name" value="Thymidylate synthase/dCMP hydroxymethylase domain"/>
    <property type="match status" value="1"/>
</dbReference>
<dbReference type="SUPFAM" id="SSF55831">
    <property type="entry name" value="Thymidylate synthase/dCMP hydroxymethylase"/>
    <property type="match status" value="1"/>
</dbReference>
<dbReference type="GO" id="GO:0016740">
    <property type="term" value="F:transferase activity"/>
    <property type="evidence" value="ECO:0007669"/>
    <property type="project" value="UniProtKB-KW"/>
</dbReference>
<evidence type="ECO:0000313" key="4">
    <source>
        <dbReference type="Proteomes" id="UP001145087"/>
    </source>
</evidence>
<feature type="domain" description="Thymidylate synthase/dCMP hydroxymethylase" evidence="2">
    <location>
        <begin position="88"/>
        <end position="254"/>
    </location>
</feature>
<name>A0A9X3FA89_9BACT</name>
<keyword evidence="1" id="KW-0808">Transferase</keyword>
<sequence length="297" mass="34693">MKNIPVITVTGKSLAETYEMALIYLYGKGTRFKTQYDKPSDPLSIDCTMNMTILEPETDPMIHMAFPGGIDDLKEYVLELKGFKNHWVKNMNDKNDTRWEYTYHGRLKNYGVWKDLVDGESTEVGPFKVDQIESVINKLSAQPFTRQAQMITWMPNLDTSCYDPPCLQSLWYRILEDEDGVYWLNSNIRFRSNDAWGASFMNMFGFIQFNKEVIAAGVAEKTGKTVKLGRMNWHADSYHIYGKDIQAAKERLFERVNDMAFEERTMPFNDPFIREMYDNAEPAVVEKIKEYDEKHKR</sequence>
<evidence type="ECO:0000256" key="1">
    <source>
        <dbReference type="ARBA" id="ARBA00022679"/>
    </source>
</evidence>
<reference evidence="3" key="1">
    <citation type="submission" date="2022-11" db="EMBL/GenBank/DDBJ databases">
        <title>Marilongibacter aestuarii gen. nov., sp. nov., isolated from tidal flat sediment.</title>
        <authorList>
            <person name="Jiayan W."/>
        </authorList>
    </citation>
    <scope>NUCLEOTIDE SEQUENCE</scope>
    <source>
        <strain evidence="3">Z1-6</strain>
    </source>
</reference>
<protein>
    <submittedName>
        <fullName evidence="3">Thymidylate synthase</fullName>
    </submittedName>
</protein>
<proteinExistence type="predicted"/>
<keyword evidence="4" id="KW-1185">Reference proteome</keyword>
<dbReference type="EMBL" id="JAPOHD010000060">
    <property type="protein sequence ID" value="MCY1722567.1"/>
    <property type="molecule type" value="Genomic_DNA"/>
</dbReference>
<dbReference type="InterPro" id="IPR023451">
    <property type="entry name" value="Thymidate_synth/dCMP_Mease_dom"/>
</dbReference>
<dbReference type="Proteomes" id="UP001145087">
    <property type="component" value="Unassembled WGS sequence"/>
</dbReference>
<evidence type="ECO:0000313" key="3">
    <source>
        <dbReference type="EMBL" id="MCY1722567.1"/>
    </source>
</evidence>